<name>A0A6C0DS45_9ZZZZ</name>
<accession>A0A6C0DS45</accession>
<evidence type="ECO:0000259" key="6">
    <source>
        <dbReference type="Pfam" id="PF17846"/>
    </source>
</evidence>
<sequence length="537" mass="63574">MGIPSYFSHVIRNYPTIIKNLNAMISDDVNITTLYMDCNSVIYDAVHDTELLDVDSGVYEMNIIEKVIEKITAYMELLKPSQIAYIAFDGVAPYAKMEQQRTRRYKSQFSLSIQEGSCEKKQWNTSAITPGTKFMNLLSSTINTYFKRNNKYAFEIIISGSDEVGEGEHKLFDHLRNSYKQSPNQSIALYGLDADLIMLSIFNLPYTKNIYVFREAPEFIKSYIPVETQEGNESNLYFLDINSFGEKLLVEMGCEYKSREQIYDYVFLCFFLGNDFLPHFPSMNIRTHGIDTLLNIYRKKIGNNPNKNIIVGGKIQWGQVRIILQEIVSLEKDFLLNEYRIRKKFDNWDWSKYDKTDLISNTPVVYRLVEKYIDPTEYGWENRYYKGLIDENFYDKLDENMNDLCINYLEGLEWVFKYYTCGCPDWKWKYHYHYPPLFKDLVKYVPSFETDFLKPSKKNRAFLPETQLSYVLPYEQLELLPENIQGFLKTNHRELYPTKYDFQWAFCRYFWESKPILPEIPLKQLETWDIQYGLVNG</sequence>
<comment type="similarity">
    <text evidence="4">Belongs to the 5'-3' exonuclease family.</text>
</comment>
<dbReference type="Pfam" id="PF17846">
    <property type="entry name" value="XRN_M"/>
    <property type="match status" value="2"/>
</dbReference>
<proteinExistence type="inferred from homology"/>
<protein>
    <recommendedName>
        <fullName evidence="8">Xrn1 N-terminal domain-containing protein</fullName>
    </recommendedName>
</protein>
<keyword evidence="1" id="KW-0540">Nuclease</keyword>
<dbReference type="GO" id="GO:0003723">
    <property type="term" value="F:RNA binding"/>
    <property type="evidence" value="ECO:0007669"/>
    <property type="project" value="TreeGrafter"/>
</dbReference>
<evidence type="ECO:0000256" key="2">
    <source>
        <dbReference type="ARBA" id="ARBA00022801"/>
    </source>
</evidence>
<feature type="domain" description="Xrn1 N-terminal" evidence="5">
    <location>
        <begin position="1"/>
        <end position="215"/>
    </location>
</feature>
<evidence type="ECO:0000313" key="7">
    <source>
        <dbReference type="EMBL" id="QHT19160.1"/>
    </source>
</evidence>
<organism evidence="7">
    <name type="scientific">viral metagenome</name>
    <dbReference type="NCBI Taxonomy" id="1070528"/>
    <lineage>
        <taxon>unclassified sequences</taxon>
        <taxon>metagenomes</taxon>
        <taxon>organismal metagenomes</taxon>
    </lineage>
</organism>
<dbReference type="AlphaFoldDB" id="A0A6C0DS45"/>
<dbReference type="InterPro" id="IPR041412">
    <property type="entry name" value="Xrn1_helical"/>
</dbReference>
<keyword evidence="2" id="KW-0378">Hydrolase</keyword>
<dbReference type="Gene3D" id="3.40.50.12390">
    <property type="match status" value="1"/>
</dbReference>
<dbReference type="InterPro" id="IPR027073">
    <property type="entry name" value="5_3_exoribonuclease"/>
</dbReference>
<dbReference type="InterPro" id="IPR004859">
    <property type="entry name" value="Xrn1_N"/>
</dbReference>
<evidence type="ECO:0000259" key="5">
    <source>
        <dbReference type="Pfam" id="PF03159"/>
    </source>
</evidence>
<keyword evidence="3" id="KW-0269">Exonuclease</keyword>
<evidence type="ECO:0000256" key="4">
    <source>
        <dbReference type="ARBA" id="ARBA00038299"/>
    </source>
</evidence>
<dbReference type="PANTHER" id="PTHR12341:SF7">
    <property type="entry name" value="5'-3' EXORIBONUCLEASE 1"/>
    <property type="match status" value="1"/>
</dbReference>
<evidence type="ECO:0008006" key="8">
    <source>
        <dbReference type="Google" id="ProtNLM"/>
    </source>
</evidence>
<dbReference type="Pfam" id="PF03159">
    <property type="entry name" value="XRN_N"/>
    <property type="match status" value="1"/>
</dbReference>
<evidence type="ECO:0000256" key="1">
    <source>
        <dbReference type="ARBA" id="ARBA00022722"/>
    </source>
</evidence>
<dbReference type="EMBL" id="MN739663">
    <property type="protein sequence ID" value="QHT19160.1"/>
    <property type="molecule type" value="Genomic_DNA"/>
</dbReference>
<evidence type="ECO:0000256" key="3">
    <source>
        <dbReference type="ARBA" id="ARBA00022839"/>
    </source>
</evidence>
<dbReference type="GO" id="GO:0000956">
    <property type="term" value="P:nuclear-transcribed mRNA catabolic process"/>
    <property type="evidence" value="ECO:0007669"/>
    <property type="project" value="TreeGrafter"/>
</dbReference>
<dbReference type="PANTHER" id="PTHR12341">
    <property type="entry name" value="5'-&gt;3' EXORIBONUCLEASE"/>
    <property type="match status" value="1"/>
</dbReference>
<feature type="domain" description="Xrn1 helical" evidence="6">
    <location>
        <begin position="377"/>
        <end position="521"/>
    </location>
</feature>
<feature type="domain" description="Xrn1 helical" evidence="6">
    <location>
        <begin position="260"/>
        <end position="347"/>
    </location>
</feature>
<dbReference type="GO" id="GO:0004534">
    <property type="term" value="F:5'-3' RNA exonuclease activity"/>
    <property type="evidence" value="ECO:0007669"/>
    <property type="project" value="TreeGrafter"/>
</dbReference>
<reference evidence="7" key="1">
    <citation type="journal article" date="2020" name="Nature">
        <title>Giant virus diversity and host interactions through global metagenomics.</title>
        <authorList>
            <person name="Schulz F."/>
            <person name="Roux S."/>
            <person name="Paez-Espino D."/>
            <person name="Jungbluth S."/>
            <person name="Walsh D.A."/>
            <person name="Denef V.J."/>
            <person name="McMahon K.D."/>
            <person name="Konstantinidis K.T."/>
            <person name="Eloe-Fadrosh E.A."/>
            <person name="Kyrpides N.C."/>
            <person name="Woyke T."/>
        </authorList>
    </citation>
    <scope>NUCLEOTIDE SEQUENCE</scope>
    <source>
        <strain evidence="7">GVMAG-M-3300023174-49</strain>
    </source>
</reference>
<dbReference type="GO" id="GO:0005634">
    <property type="term" value="C:nucleus"/>
    <property type="evidence" value="ECO:0007669"/>
    <property type="project" value="TreeGrafter"/>
</dbReference>